<dbReference type="InterPro" id="IPR002678">
    <property type="entry name" value="DUF34/NIF3"/>
</dbReference>
<dbReference type="NCBIfam" id="TIGR00486">
    <property type="entry name" value="YbgI_SA1388"/>
    <property type="match status" value="1"/>
</dbReference>
<dbReference type="Proteomes" id="UP000011200">
    <property type="component" value="Chromosome"/>
</dbReference>
<name>A0A2U9PTV4_MYCSE</name>
<feature type="binding site" evidence="6">
    <location>
        <position position="342"/>
    </location>
    <ligand>
        <name>a divalent metal cation</name>
        <dbReference type="ChEBI" id="CHEBI:60240"/>
        <label>1</label>
    </ligand>
</feature>
<dbReference type="FunFam" id="3.30.70.120:FF:000006">
    <property type="entry name" value="GTP cyclohydrolase 1 type 2 homolog"/>
    <property type="match status" value="1"/>
</dbReference>
<organism evidence="7 8">
    <name type="scientific">Mycolicibacterium smegmatis (strain MKD8)</name>
    <name type="common">Mycobacterium smegmatis</name>
    <dbReference type="NCBI Taxonomy" id="1214915"/>
    <lineage>
        <taxon>Bacteria</taxon>
        <taxon>Bacillati</taxon>
        <taxon>Actinomycetota</taxon>
        <taxon>Actinomycetes</taxon>
        <taxon>Mycobacteriales</taxon>
        <taxon>Mycobacteriaceae</taxon>
        <taxon>Mycolicibacterium</taxon>
    </lineage>
</organism>
<protein>
    <recommendedName>
        <fullName evidence="3 5">GTP cyclohydrolase 1 type 2 homolog</fullName>
    </recommendedName>
</protein>
<dbReference type="GO" id="GO:0046872">
    <property type="term" value="F:metal ion binding"/>
    <property type="evidence" value="ECO:0007669"/>
    <property type="project" value="UniProtKB-UniRule"/>
</dbReference>
<dbReference type="FunFam" id="3.40.1390.30:FF:000001">
    <property type="entry name" value="GTP cyclohydrolase 1 type 2"/>
    <property type="match status" value="1"/>
</dbReference>
<evidence type="ECO:0000256" key="3">
    <source>
        <dbReference type="ARBA" id="ARBA00022112"/>
    </source>
</evidence>
<evidence type="ECO:0000313" key="7">
    <source>
        <dbReference type="EMBL" id="AWT55187.1"/>
    </source>
</evidence>
<accession>A0A2U9PTV4</accession>
<evidence type="ECO:0000256" key="4">
    <source>
        <dbReference type="ARBA" id="ARBA00022723"/>
    </source>
</evidence>
<reference evidence="8" key="2">
    <citation type="submission" date="2018-03" db="EMBL/GenBank/DDBJ databases">
        <authorList>
            <person name="Derbyshire K."/>
            <person name="Gray T.A."/>
            <person name="Champion M."/>
        </authorList>
    </citation>
    <scope>NUCLEOTIDE SEQUENCE [LARGE SCALE GENOMIC DNA]</scope>
    <source>
        <strain evidence="8">MKD8</strain>
    </source>
</reference>
<gene>
    <name evidence="7" type="ORF">D806_042220</name>
</gene>
<sequence>MNTRSAGVRLADVIAALEAAYPPQLAQDWDSVGLVCGDPDEPVESVTIAVDATADVIAEVPDRGLLLAHHPLLLRGVDTVAASTAKGALIHRLIRTGRALFTAHTNADSANPGVSDALAETLGLRVEDVLSPVAAGPNLDKWVVFVPAADADAVREALFAAGAGRIGDYSHCSWSVAGTGQFLPHDGASPAIGEVGTVEKVSEDRVEVIAPARLRAKILAAMRAAHPYEEPAFDILPLASIPGDVGIGRIASLPEPEPLSAFVRRVRAALPPTSWGVRASGDPDAVVSRVAVCGGAGDSLLGAVTAAGVQAYVTADLRHHPADEHRRASDVALVDVAHWASEFPWCAQAAGVLRKHFSDALPVRVCEVRTDPWNVESLEEHES</sequence>
<dbReference type="Pfam" id="PF01784">
    <property type="entry name" value="DUF34_NIF3"/>
    <property type="match status" value="1"/>
</dbReference>
<dbReference type="GO" id="GO:0005737">
    <property type="term" value="C:cytoplasm"/>
    <property type="evidence" value="ECO:0007669"/>
    <property type="project" value="TreeGrafter"/>
</dbReference>
<feature type="binding site" evidence="6">
    <location>
        <position position="108"/>
    </location>
    <ligand>
        <name>a divalent metal cation</name>
        <dbReference type="ChEBI" id="CHEBI:60240"/>
        <label>1</label>
    </ligand>
</feature>
<feature type="binding site" evidence="6">
    <location>
        <position position="338"/>
    </location>
    <ligand>
        <name>a divalent metal cation</name>
        <dbReference type="ChEBI" id="CHEBI:60240"/>
        <label>1</label>
    </ligand>
</feature>
<dbReference type="SUPFAM" id="SSF102705">
    <property type="entry name" value="NIF3 (NGG1p interacting factor 3)-like"/>
    <property type="match status" value="1"/>
</dbReference>
<evidence type="ECO:0000256" key="1">
    <source>
        <dbReference type="ARBA" id="ARBA00006964"/>
    </source>
</evidence>
<dbReference type="RefSeq" id="WP_036453377.1">
    <property type="nucleotide sequence ID" value="NZ_CP027541.1"/>
</dbReference>
<reference evidence="7 8" key="1">
    <citation type="journal article" date="2013" name="Genome Announc.">
        <title>Draft genome sequence of MKD8, a conjugal recipient Mycobacterium smegmatis strain.</title>
        <authorList>
            <person name="Gray T.A."/>
            <person name="Palumbo M.J."/>
            <person name="Derbyshire K.M."/>
        </authorList>
    </citation>
    <scope>NUCLEOTIDE SEQUENCE [LARGE SCALE GENOMIC DNA]</scope>
    <source>
        <strain evidence="7 8">MKD8</strain>
    </source>
</reference>
<dbReference type="InterPro" id="IPR017221">
    <property type="entry name" value="DUF34/NIF3_bac"/>
</dbReference>
<evidence type="ECO:0000256" key="2">
    <source>
        <dbReference type="ARBA" id="ARBA00011643"/>
    </source>
</evidence>
<feature type="binding site" evidence="6">
    <location>
        <position position="70"/>
    </location>
    <ligand>
        <name>a divalent metal cation</name>
        <dbReference type="ChEBI" id="CHEBI:60240"/>
        <label>1</label>
    </ligand>
</feature>
<evidence type="ECO:0000313" key="8">
    <source>
        <dbReference type="Proteomes" id="UP000011200"/>
    </source>
</evidence>
<comment type="similarity">
    <text evidence="1 5">Belongs to the GTP cyclohydrolase I type 2/NIF3 family.</text>
</comment>
<dbReference type="InterPro" id="IPR015867">
    <property type="entry name" value="N-reg_PII/ATP_PRibTrfase_C"/>
</dbReference>
<keyword evidence="4 5" id="KW-0479">Metal-binding</keyword>
<evidence type="ECO:0000256" key="5">
    <source>
        <dbReference type="PIRNR" id="PIRNR037489"/>
    </source>
</evidence>
<dbReference type="PANTHER" id="PTHR13799:SF14">
    <property type="entry name" value="GTP CYCLOHYDROLASE 1 TYPE 2 HOMOLOG"/>
    <property type="match status" value="1"/>
</dbReference>
<dbReference type="Gene3D" id="3.30.70.120">
    <property type="match status" value="1"/>
</dbReference>
<dbReference type="AlphaFoldDB" id="A0A2U9PTV4"/>
<dbReference type="InterPro" id="IPR036069">
    <property type="entry name" value="DUF34/NIF3_sf"/>
</dbReference>
<evidence type="ECO:0000256" key="6">
    <source>
        <dbReference type="PIRSR" id="PIRSR602678-1"/>
    </source>
</evidence>
<feature type="binding site" evidence="6">
    <location>
        <position position="69"/>
    </location>
    <ligand>
        <name>a divalent metal cation</name>
        <dbReference type="ChEBI" id="CHEBI:60240"/>
        <label>1</label>
    </ligand>
</feature>
<dbReference type="PIRSF" id="PIRSF037489">
    <property type="entry name" value="UCP037489_NIF3_YqfO"/>
    <property type="match status" value="1"/>
</dbReference>
<proteinExistence type="inferred from homology"/>
<comment type="subunit">
    <text evidence="2">Homohexamer.</text>
</comment>
<dbReference type="Gene3D" id="3.40.1390.30">
    <property type="entry name" value="NIF3 (NGG1p interacting factor 3)-like"/>
    <property type="match status" value="1"/>
</dbReference>
<dbReference type="PANTHER" id="PTHR13799">
    <property type="entry name" value="NGG1 INTERACTING FACTOR 3"/>
    <property type="match status" value="1"/>
</dbReference>
<dbReference type="EMBL" id="CP027541">
    <property type="protein sequence ID" value="AWT55187.1"/>
    <property type="molecule type" value="Genomic_DNA"/>
</dbReference>